<evidence type="ECO:0000313" key="2">
    <source>
        <dbReference type="Proteomes" id="UP000076858"/>
    </source>
</evidence>
<evidence type="ECO:0000313" key="1">
    <source>
        <dbReference type="EMBL" id="KZS13865.1"/>
    </source>
</evidence>
<comment type="caution">
    <text evidence="1">The sequence shown here is derived from an EMBL/GenBank/DDBJ whole genome shotgun (WGS) entry which is preliminary data.</text>
</comment>
<sequence length="47" mass="5354">MRTCCSLLIGRRHAPKKKTTRHFNISLKKREAQTLASSLDRVSLATE</sequence>
<dbReference type="AlphaFoldDB" id="A0A164X4I4"/>
<dbReference type="Proteomes" id="UP000076858">
    <property type="component" value="Unassembled WGS sequence"/>
</dbReference>
<name>A0A164X4I4_9CRUS</name>
<protein>
    <submittedName>
        <fullName evidence="1">Uncharacterized protein</fullName>
    </submittedName>
</protein>
<proteinExistence type="predicted"/>
<keyword evidence="2" id="KW-1185">Reference proteome</keyword>
<accession>A0A164X4I4</accession>
<reference evidence="1 2" key="1">
    <citation type="submission" date="2016-03" db="EMBL/GenBank/DDBJ databases">
        <title>EvidentialGene: Evidence-directed Construction of Genes on Genomes.</title>
        <authorList>
            <person name="Gilbert D.G."/>
            <person name="Choi J.-H."/>
            <person name="Mockaitis K."/>
            <person name="Colbourne J."/>
            <person name="Pfrender M."/>
        </authorList>
    </citation>
    <scope>NUCLEOTIDE SEQUENCE [LARGE SCALE GENOMIC DNA]</scope>
    <source>
        <strain evidence="1 2">Xinb3</strain>
        <tissue evidence="1">Complete organism</tissue>
    </source>
</reference>
<gene>
    <name evidence="1" type="ORF">APZ42_020954</name>
</gene>
<dbReference type="EMBL" id="LRGB01001019">
    <property type="protein sequence ID" value="KZS13865.1"/>
    <property type="molecule type" value="Genomic_DNA"/>
</dbReference>
<organism evidence="1 2">
    <name type="scientific">Daphnia magna</name>
    <dbReference type="NCBI Taxonomy" id="35525"/>
    <lineage>
        <taxon>Eukaryota</taxon>
        <taxon>Metazoa</taxon>
        <taxon>Ecdysozoa</taxon>
        <taxon>Arthropoda</taxon>
        <taxon>Crustacea</taxon>
        <taxon>Branchiopoda</taxon>
        <taxon>Diplostraca</taxon>
        <taxon>Cladocera</taxon>
        <taxon>Anomopoda</taxon>
        <taxon>Daphniidae</taxon>
        <taxon>Daphnia</taxon>
    </lineage>
</organism>